<reference evidence="3 4" key="1">
    <citation type="submission" date="2016-10" db="EMBL/GenBank/DDBJ databases">
        <authorList>
            <person name="de Groot N.N."/>
        </authorList>
    </citation>
    <scope>NUCLEOTIDE SEQUENCE [LARGE SCALE GENOMIC DNA]</scope>
    <source>
        <strain evidence="3 4">DSM 21035</strain>
    </source>
</reference>
<dbReference type="Pfam" id="PF13439">
    <property type="entry name" value="Glyco_transf_4"/>
    <property type="match status" value="1"/>
</dbReference>
<dbReference type="InterPro" id="IPR001296">
    <property type="entry name" value="Glyco_trans_1"/>
</dbReference>
<proteinExistence type="predicted"/>
<dbReference type="SUPFAM" id="SSF53756">
    <property type="entry name" value="UDP-Glycosyltransferase/glycogen phosphorylase"/>
    <property type="match status" value="1"/>
</dbReference>
<dbReference type="Pfam" id="PF00534">
    <property type="entry name" value="Glycos_transf_1"/>
    <property type="match status" value="1"/>
</dbReference>
<protein>
    <submittedName>
        <fullName evidence="3">Glycosyltransferase involved in cell wall bisynthesis</fullName>
    </submittedName>
</protein>
<dbReference type="RefSeq" id="WP_092576867.1">
    <property type="nucleotide sequence ID" value="NZ_FOFN01000001.1"/>
</dbReference>
<dbReference type="OrthoDB" id="823685at2"/>
<sequence>MRVLQIIDTLEAGGAERVAVNLANALVEEVDESFLCATRKEGALKSILKQEVQYLFLNRSSTLDIQALVKLHKFVKRNNITHIHAHASSFFIATIIKFLRPKLKLVWHDHYGKSEFLKQRPKTILKICSSFFDHIFSVNYRLKDWSEEKLKATSVSYLPNYAELDNQPEKTVLKGEANKRIVCLANLRPQKDHLTLLKAFQQLIGIYNNWSLHLIGQDFRDDYSKVIKAFIVDSALEEKVFVYGSCPDVSAILKQCDIGVLSSKSEGLPLALIEYGLAELPVVATRVGDCHLVISDEKEGQLVKPQDVLELKKALENYINHPENAKLAGEFLKLNVKNNFSKEATIHKIISIYKSI</sequence>
<evidence type="ECO:0000313" key="3">
    <source>
        <dbReference type="EMBL" id="SEQ10133.1"/>
    </source>
</evidence>
<keyword evidence="4" id="KW-1185">Reference proteome</keyword>
<evidence type="ECO:0000313" key="4">
    <source>
        <dbReference type="Proteomes" id="UP000198999"/>
    </source>
</evidence>
<evidence type="ECO:0000259" key="1">
    <source>
        <dbReference type="Pfam" id="PF00534"/>
    </source>
</evidence>
<evidence type="ECO:0000259" key="2">
    <source>
        <dbReference type="Pfam" id="PF13439"/>
    </source>
</evidence>
<dbReference type="Proteomes" id="UP000198999">
    <property type="component" value="Unassembled WGS sequence"/>
</dbReference>
<dbReference type="InterPro" id="IPR028098">
    <property type="entry name" value="Glyco_trans_4-like_N"/>
</dbReference>
<dbReference type="PANTHER" id="PTHR12526">
    <property type="entry name" value="GLYCOSYLTRANSFERASE"/>
    <property type="match status" value="1"/>
</dbReference>
<dbReference type="Gene3D" id="3.40.50.2000">
    <property type="entry name" value="Glycogen Phosphorylase B"/>
    <property type="match status" value="2"/>
</dbReference>
<name>A0A1H9DBC5_9FLAO</name>
<organism evidence="3 4">
    <name type="scientific">Hyunsoonleella jejuensis</name>
    <dbReference type="NCBI Taxonomy" id="419940"/>
    <lineage>
        <taxon>Bacteria</taxon>
        <taxon>Pseudomonadati</taxon>
        <taxon>Bacteroidota</taxon>
        <taxon>Flavobacteriia</taxon>
        <taxon>Flavobacteriales</taxon>
        <taxon>Flavobacteriaceae</taxon>
    </lineage>
</organism>
<dbReference type="PANTHER" id="PTHR12526:SF630">
    <property type="entry name" value="GLYCOSYLTRANSFERASE"/>
    <property type="match status" value="1"/>
</dbReference>
<feature type="domain" description="Glycosyltransferase subfamily 4-like N-terminal" evidence="2">
    <location>
        <begin position="13"/>
        <end position="160"/>
    </location>
</feature>
<dbReference type="AlphaFoldDB" id="A0A1H9DBC5"/>
<dbReference type="STRING" id="419940.SAMN05421824_1168"/>
<feature type="domain" description="Glycosyl transferase family 1" evidence="1">
    <location>
        <begin position="174"/>
        <end position="326"/>
    </location>
</feature>
<dbReference type="EMBL" id="FOFN01000001">
    <property type="protein sequence ID" value="SEQ10133.1"/>
    <property type="molecule type" value="Genomic_DNA"/>
</dbReference>
<accession>A0A1H9DBC5</accession>
<gene>
    <name evidence="3" type="ORF">SAMN05421824_1168</name>
</gene>
<keyword evidence="3" id="KW-0808">Transferase</keyword>
<dbReference type="GO" id="GO:0016757">
    <property type="term" value="F:glycosyltransferase activity"/>
    <property type="evidence" value="ECO:0007669"/>
    <property type="project" value="InterPro"/>
</dbReference>